<keyword evidence="4 9" id="KW-0819">tRNA processing</keyword>
<comment type="subcellular location">
    <subcellularLocation>
        <location evidence="1 9">Cytoplasm</location>
    </subcellularLocation>
</comment>
<accession>A0ABV7CL00</accession>
<evidence type="ECO:0000256" key="1">
    <source>
        <dbReference type="ARBA" id="ARBA00004496"/>
    </source>
</evidence>
<sequence length="189" mass="20266">MKELLSSEISAACELLSQGGVLCYPTEAVFGLGCDPQNEAAVAKILALKQREIGKGLILIAANYGQCLRFVADEKIAMDKRAEIFSAWPGTTTWLLPAEAHTPYWLRGDHDTIAVRVTDHPIVKQLCLQFNGAIVSTSANPAGLPAATSLAAAQQYFADRVDGYLVGELGNALRPSQIKDARTGAIIRI</sequence>
<dbReference type="Pfam" id="PF01300">
    <property type="entry name" value="Sua5_yciO_yrdC"/>
    <property type="match status" value="1"/>
</dbReference>
<dbReference type="InterPro" id="IPR006070">
    <property type="entry name" value="Sua5-like_dom"/>
</dbReference>
<evidence type="ECO:0000259" key="10">
    <source>
        <dbReference type="PROSITE" id="PS51163"/>
    </source>
</evidence>
<comment type="function">
    <text evidence="9">Required for the formation of a threonylcarbamoyl group on adenosine at position 37 (t(6)A37) in tRNAs that read codons beginning with adenine. Catalyzes the conversion of L-threonine, HCO(3)(-)/CO(2) and ATP to give threonylcarbamoyl-AMP (TC-AMP) as the acyladenylate intermediate, with the release of diphosphate.</text>
</comment>
<keyword evidence="3 9" id="KW-0808">Transferase</keyword>
<evidence type="ECO:0000256" key="6">
    <source>
        <dbReference type="ARBA" id="ARBA00022741"/>
    </source>
</evidence>
<dbReference type="EC" id="2.7.7.87" evidence="9"/>
<evidence type="ECO:0000256" key="9">
    <source>
        <dbReference type="HAMAP-Rule" id="MF_01852"/>
    </source>
</evidence>
<dbReference type="EMBL" id="JBHRSD010000018">
    <property type="protein sequence ID" value="MFC3033202.1"/>
    <property type="molecule type" value="Genomic_DNA"/>
</dbReference>
<evidence type="ECO:0000256" key="2">
    <source>
        <dbReference type="ARBA" id="ARBA00022490"/>
    </source>
</evidence>
<evidence type="ECO:0000256" key="5">
    <source>
        <dbReference type="ARBA" id="ARBA00022695"/>
    </source>
</evidence>
<evidence type="ECO:0000313" key="11">
    <source>
        <dbReference type="EMBL" id="MFC3033202.1"/>
    </source>
</evidence>
<keyword evidence="5 9" id="KW-0548">Nucleotidyltransferase</keyword>
<evidence type="ECO:0000256" key="8">
    <source>
        <dbReference type="ARBA" id="ARBA00048366"/>
    </source>
</evidence>
<dbReference type="InterPro" id="IPR017945">
    <property type="entry name" value="DHBP_synth_RibB-like_a/b_dom"/>
</dbReference>
<dbReference type="SUPFAM" id="SSF55821">
    <property type="entry name" value="YrdC/RibB"/>
    <property type="match status" value="1"/>
</dbReference>
<evidence type="ECO:0000313" key="12">
    <source>
        <dbReference type="Proteomes" id="UP001595453"/>
    </source>
</evidence>
<dbReference type="InterPro" id="IPR023535">
    <property type="entry name" value="TC-AMP_synthase"/>
</dbReference>
<evidence type="ECO:0000256" key="4">
    <source>
        <dbReference type="ARBA" id="ARBA00022694"/>
    </source>
</evidence>
<evidence type="ECO:0000256" key="3">
    <source>
        <dbReference type="ARBA" id="ARBA00022679"/>
    </source>
</evidence>
<name>A0ABV7CL00_9GAMM</name>
<keyword evidence="6 9" id="KW-0547">Nucleotide-binding</keyword>
<organism evidence="11 12">
    <name type="scientific">Pseudoalteromonas fenneropenaei</name>
    <dbReference type="NCBI Taxonomy" id="1737459"/>
    <lineage>
        <taxon>Bacteria</taxon>
        <taxon>Pseudomonadati</taxon>
        <taxon>Pseudomonadota</taxon>
        <taxon>Gammaproteobacteria</taxon>
        <taxon>Alteromonadales</taxon>
        <taxon>Pseudoalteromonadaceae</taxon>
        <taxon>Pseudoalteromonas</taxon>
    </lineage>
</organism>
<keyword evidence="12" id="KW-1185">Reference proteome</keyword>
<comment type="caution">
    <text evidence="11">The sequence shown here is derived from an EMBL/GenBank/DDBJ whole genome shotgun (WGS) entry which is preliminary data.</text>
</comment>
<dbReference type="InterPro" id="IPR050156">
    <property type="entry name" value="TC-AMP_synthase_SUA5"/>
</dbReference>
<dbReference type="RefSeq" id="WP_377124455.1">
    <property type="nucleotide sequence ID" value="NZ_JBHRSD010000018.1"/>
</dbReference>
<gene>
    <name evidence="9" type="primary">tsaC</name>
    <name evidence="11" type="ORF">ACFOEE_11795</name>
</gene>
<reference evidence="12" key="1">
    <citation type="journal article" date="2019" name="Int. J. Syst. Evol. Microbiol.">
        <title>The Global Catalogue of Microorganisms (GCM) 10K type strain sequencing project: providing services to taxonomists for standard genome sequencing and annotation.</title>
        <authorList>
            <consortium name="The Broad Institute Genomics Platform"/>
            <consortium name="The Broad Institute Genome Sequencing Center for Infectious Disease"/>
            <person name="Wu L."/>
            <person name="Ma J."/>
        </authorList>
    </citation>
    <scope>NUCLEOTIDE SEQUENCE [LARGE SCALE GENOMIC DNA]</scope>
    <source>
        <strain evidence="12">KCTC 42730</strain>
    </source>
</reference>
<dbReference type="Proteomes" id="UP001595453">
    <property type="component" value="Unassembled WGS sequence"/>
</dbReference>
<dbReference type="Gene3D" id="3.90.870.10">
    <property type="entry name" value="DHBP synthase"/>
    <property type="match status" value="1"/>
</dbReference>
<protein>
    <recommendedName>
        <fullName evidence="9">Threonylcarbamoyl-AMP synthase</fullName>
        <shortName evidence="9">TC-AMP synthase</shortName>
        <ecNumber evidence="9">2.7.7.87</ecNumber>
    </recommendedName>
    <alternativeName>
        <fullName evidence="9">L-threonylcarbamoyladenylate synthase</fullName>
    </alternativeName>
    <alternativeName>
        <fullName evidence="9">t(6)A37 threonylcarbamoyladenosine biosynthesis protein TsaC</fullName>
    </alternativeName>
    <alternativeName>
        <fullName evidence="9">tRNA threonylcarbamoyladenosine biosynthesis protein TsaC</fullName>
    </alternativeName>
</protein>
<dbReference type="PROSITE" id="PS51163">
    <property type="entry name" value="YRDC"/>
    <property type="match status" value="1"/>
</dbReference>
<evidence type="ECO:0000256" key="7">
    <source>
        <dbReference type="ARBA" id="ARBA00022840"/>
    </source>
</evidence>
<dbReference type="HAMAP" id="MF_01852">
    <property type="entry name" value="TsaC"/>
    <property type="match status" value="1"/>
</dbReference>
<dbReference type="PANTHER" id="PTHR17490">
    <property type="entry name" value="SUA5"/>
    <property type="match status" value="1"/>
</dbReference>
<keyword evidence="7 9" id="KW-0067">ATP-binding</keyword>
<proteinExistence type="inferred from homology"/>
<dbReference type="PANTHER" id="PTHR17490:SF18">
    <property type="entry name" value="THREONYLCARBAMOYL-AMP SYNTHASE"/>
    <property type="match status" value="1"/>
</dbReference>
<comment type="similarity">
    <text evidence="9">Belongs to the SUA5 family. TsaC subfamily.</text>
</comment>
<keyword evidence="2 9" id="KW-0963">Cytoplasm</keyword>
<feature type="domain" description="YrdC-like" evidence="10">
    <location>
        <begin position="6"/>
        <end position="189"/>
    </location>
</feature>
<comment type="catalytic activity">
    <reaction evidence="8 9">
        <text>L-threonine + hydrogencarbonate + ATP = L-threonylcarbamoyladenylate + diphosphate + H2O</text>
        <dbReference type="Rhea" id="RHEA:36407"/>
        <dbReference type="ChEBI" id="CHEBI:15377"/>
        <dbReference type="ChEBI" id="CHEBI:17544"/>
        <dbReference type="ChEBI" id="CHEBI:30616"/>
        <dbReference type="ChEBI" id="CHEBI:33019"/>
        <dbReference type="ChEBI" id="CHEBI:57926"/>
        <dbReference type="ChEBI" id="CHEBI:73682"/>
        <dbReference type="EC" id="2.7.7.87"/>
    </reaction>
</comment>